<sequence length="1101" mass="123226">MEALKASDITHPNGQTTHYYEGGTSNGIPLIFIHGWPDLAEIWKNQLKHFATGSAGSEYRVIAPDMRGYAGSSSSQDRRAYSLETLVGEMVDLAKQLSITKAVWVAHDWGCGVVSALAAHHPELFLGMCVISVPYRTIELGLDYCISLVNRDVYPKDEYPYGQFEYMKYYEQEPEKSVKDYESVVDKVSKALYTPHDPSRYGKPNARTSRVIREGGWFGGHPEAVPDIPLEYTFLDQSLYDNMVASHKKHGFFPATAYYLNHDVNTEYAKSEKNGGKLQFPVLYIDAKHDAVCSPSVTPKMGESQRDAVQDLTYETIEAGHWVQLEKPGEVIKVPNWTVEFKMLREAMQEVDLLVLGAGWTSNFLIPQLQKEEIKWAATTTSGRDNTIPFKFDPDSGSVEPYKRLPSAHTVLVTFPLKGHGQSKTIVGLYRAAHGAKNNWIQLGATTIFNQLLNDWSDDNAPYDKEDARAIAEDELMGEHGCVLDLSGLYGGERVPSKWLPRLAKNKDDIKKRGAVHFVHGEDVARAIIATHRKFTPGKRWIVSDMRVYDWYDLILSFSATSEGAELSAQEEEEKLQFAKWVGELMIEEGIKALPRDMSLLGRKLDSRDEEVARVCQQHQSELLQRWQSGMQQQQAQQFSLGAGQQYPHYQTHKDPMSANEPGVASQPTISKEVKAAPEPGPKPVPKFWNAGSMFLTRKLNVGNSNQYFLFGSLSEIEPKTRNKYAAAHWTSEEAAYNDIMEMSQYFIDASEVMSYRLKWDAIESDLASGRLSNDEEEDARDELAEEKRRLQSGLNEKRQIKLDRVEKAQYSPWADKMKRVTFVKKSGLKAIKANREKVKRNFGAELDAQRAEERAPKKARAQKAGGSQPSARTERKAESEAGGTRAYKAKPKSQTKSKNTTPTPAADAFSLLLPCATMEAFRPFSPSPSPELFNKPGSADLEITDDPSTSERRSNTAHERQMHEGLPEHVTAPTEPEIVWATEEELLAEFEEQGTVPTNPDPKPWEENTVVLQEQAAAPSLPSPPPASCVSPSVPQDGNIAEQGQAIARIPLTHSPAPMKQPRWSVTGSLLSDEPEKEPEALHEDEGYDSLFEDDDQVDV</sequence>
<protein>
    <recommendedName>
        <fullName evidence="2">AB hydrolase-1 domain-containing protein</fullName>
    </recommendedName>
</protein>
<dbReference type="PANTHER" id="PTHR40129">
    <property type="entry name" value="KETOPANTOATE REDUCTASE N-TERMINAL DOMAIN-CONTAINING PROTEIN"/>
    <property type="match status" value="1"/>
</dbReference>
<organism evidence="3 4">
    <name type="scientific">Didymella heteroderae</name>
    <dbReference type="NCBI Taxonomy" id="1769908"/>
    <lineage>
        <taxon>Eukaryota</taxon>
        <taxon>Fungi</taxon>
        <taxon>Dikarya</taxon>
        <taxon>Ascomycota</taxon>
        <taxon>Pezizomycotina</taxon>
        <taxon>Dothideomycetes</taxon>
        <taxon>Pleosporomycetidae</taxon>
        <taxon>Pleosporales</taxon>
        <taxon>Pleosporineae</taxon>
        <taxon>Didymellaceae</taxon>
        <taxon>Didymella</taxon>
    </lineage>
</organism>
<dbReference type="Gene3D" id="3.40.50.720">
    <property type="entry name" value="NAD(P)-binding Rossmann-like Domain"/>
    <property type="match status" value="1"/>
</dbReference>
<evidence type="ECO:0000256" key="1">
    <source>
        <dbReference type="SAM" id="MobiDB-lite"/>
    </source>
</evidence>
<feature type="domain" description="AB hydrolase-1" evidence="2">
    <location>
        <begin position="29"/>
        <end position="328"/>
    </location>
</feature>
<feature type="compositionally biased region" description="Acidic residues" evidence="1">
    <location>
        <begin position="1087"/>
        <end position="1101"/>
    </location>
</feature>
<feature type="region of interest" description="Disordered" evidence="1">
    <location>
        <begin position="843"/>
        <end position="906"/>
    </location>
</feature>
<dbReference type="GO" id="GO:0003824">
    <property type="term" value="F:catalytic activity"/>
    <property type="evidence" value="ECO:0007669"/>
    <property type="project" value="InterPro"/>
</dbReference>
<dbReference type="EMBL" id="SWKV01000003">
    <property type="protein sequence ID" value="KAF3046890.1"/>
    <property type="molecule type" value="Genomic_DNA"/>
</dbReference>
<proteinExistence type="predicted"/>
<dbReference type="Proteomes" id="UP000758155">
    <property type="component" value="Unassembled WGS sequence"/>
</dbReference>
<dbReference type="AlphaFoldDB" id="A0A9P4X018"/>
<dbReference type="InterPro" id="IPR000639">
    <property type="entry name" value="Epox_hydrolase-like"/>
</dbReference>
<feature type="compositionally biased region" description="Basic and acidic residues" evidence="1">
    <location>
        <begin position="782"/>
        <end position="791"/>
    </location>
</feature>
<gene>
    <name evidence="3" type="ORF">E8E12_005662</name>
</gene>
<dbReference type="InterPro" id="IPR029058">
    <property type="entry name" value="AB_hydrolase_fold"/>
</dbReference>
<feature type="compositionally biased region" description="Basic and acidic residues" evidence="1">
    <location>
        <begin position="848"/>
        <end position="857"/>
    </location>
</feature>
<dbReference type="InterPro" id="IPR000073">
    <property type="entry name" value="AB_hydrolase_1"/>
</dbReference>
<feature type="compositionally biased region" description="Basic and acidic residues" evidence="1">
    <location>
        <begin position="950"/>
        <end position="968"/>
    </location>
</feature>
<dbReference type="Pfam" id="PF00561">
    <property type="entry name" value="Abhydrolase_1"/>
    <property type="match status" value="1"/>
</dbReference>
<reference evidence="3" key="1">
    <citation type="submission" date="2019-04" db="EMBL/GenBank/DDBJ databases">
        <title>Sequencing of skin fungus with MAO and IRED activity.</title>
        <authorList>
            <person name="Marsaioli A.J."/>
            <person name="Bonatto J.M.C."/>
            <person name="Reis Junior O."/>
        </authorList>
    </citation>
    <scope>NUCLEOTIDE SEQUENCE</scope>
    <source>
        <strain evidence="3">28M1</strain>
    </source>
</reference>
<keyword evidence="4" id="KW-1185">Reference proteome</keyword>
<dbReference type="PRINTS" id="PR00412">
    <property type="entry name" value="EPOXHYDRLASE"/>
</dbReference>
<feature type="region of interest" description="Disordered" evidence="1">
    <location>
        <begin position="922"/>
        <end position="975"/>
    </location>
</feature>
<evidence type="ECO:0000313" key="4">
    <source>
        <dbReference type="Proteomes" id="UP000758155"/>
    </source>
</evidence>
<dbReference type="PANTHER" id="PTHR40129:SF2">
    <property type="entry name" value="KETOPANTOATE REDUCTASE N-TERMINAL DOMAIN-CONTAINING PROTEIN"/>
    <property type="match status" value="1"/>
</dbReference>
<evidence type="ECO:0000259" key="2">
    <source>
        <dbReference type="Pfam" id="PF00561"/>
    </source>
</evidence>
<comment type="caution">
    <text evidence="3">The sequence shown here is derived from an EMBL/GenBank/DDBJ whole genome shotgun (WGS) entry which is preliminary data.</text>
</comment>
<name>A0A9P4X018_9PLEO</name>
<accession>A0A9P4X018</accession>
<evidence type="ECO:0000313" key="3">
    <source>
        <dbReference type="EMBL" id="KAF3046890.1"/>
    </source>
</evidence>
<feature type="region of interest" description="Disordered" evidence="1">
    <location>
        <begin position="993"/>
        <end position="1101"/>
    </location>
</feature>
<dbReference type="OrthoDB" id="408373at2759"/>
<dbReference type="Gene3D" id="3.40.50.1820">
    <property type="entry name" value="alpha/beta hydrolase"/>
    <property type="match status" value="1"/>
</dbReference>
<feature type="region of interest" description="Disordered" evidence="1">
    <location>
        <begin position="771"/>
        <end position="791"/>
    </location>
</feature>
<dbReference type="SUPFAM" id="SSF53474">
    <property type="entry name" value="alpha/beta-Hydrolases"/>
    <property type="match status" value="1"/>
</dbReference>